<accession>A0A0U4CWZ9</accession>
<evidence type="ECO:0000313" key="3">
    <source>
        <dbReference type="Proteomes" id="UP000067689"/>
    </source>
</evidence>
<keyword evidence="1" id="KW-0472">Membrane</keyword>
<dbReference type="AlphaFoldDB" id="A0A0U4CWZ9"/>
<evidence type="ECO:0000256" key="1">
    <source>
        <dbReference type="SAM" id="Phobius"/>
    </source>
</evidence>
<name>A0A0U4CWZ9_9ACTN</name>
<gene>
    <name evidence="2" type="ORF">AERYTH_11205</name>
</gene>
<keyword evidence="1" id="KW-0812">Transmembrane</keyword>
<keyword evidence="3" id="KW-1185">Reference proteome</keyword>
<reference evidence="2 3" key="1">
    <citation type="journal article" date="1991" name="Int. J. Syst. Bacteriol.">
        <title>Description of the erythromycin-producing bacterium Arthrobacter sp. strain NRRL B-3381 as Aeromicrobium erythreum gen. nov., sp. nov.</title>
        <authorList>
            <person name="Miller E.S."/>
            <person name="Woese C.R."/>
            <person name="Brenner S."/>
        </authorList>
    </citation>
    <scope>NUCLEOTIDE SEQUENCE [LARGE SCALE GENOMIC DNA]</scope>
    <source>
        <strain evidence="2 3">AR18</strain>
    </source>
</reference>
<keyword evidence="1" id="KW-1133">Transmembrane helix</keyword>
<protein>
    <submittedName>
        <fullName evidence="2">Uncharacterized protein</fullName>
    </submittedName>
</protein>
<feature type="transmembrane region" description="Helical" evidence="1">
    <location>
        <begin position="71"/>
        <end position="90"/>
    </location>
</feature>
<evidence type="ECO:0000313" key="2">
    <source>
        <dbReference type="EMBL" id="ALX05229.1"/>
    </source>
</evidence>
<dbReference type="EMBL" id="CP011502">
    <property type="protein sequence ID" value="ALX05229.1"/>
    <property type="molecule type" value="Genomic_DNA"/>
</dbReference>
<dbReference type="KEGG" id="aer:AERYTH_11205"/>
<sequence length="96" mass="11708">MMALAATLVQIYWRVSMYWHNDARLARHFSTVRDLMQEVRWRQPIRRIRRRREIMSLLADYPDEIFNYRRVYWEVVAWALLLLASAYAAFGTLSQR</sequence>
<dbReference type="PATRIC" id="fig|2041.4.peg.2342"/>
<proteinExistence type="predicted"/>
<dbReference type="Proteomes" id="UP000067689">
    <property type="component" value="Chromosome"/>
</dbReference>
<organism evidence="2 3">
    <name type="scientific">Aeromicrobium erythreum</name>
    <dbReference type="NCBI Taxonomy" id="2041"/>
    <lineage>
        <taxon>Bacteria</taxon>
        <taxon>Bacillati</taxon>
        <taxon>Actinomycetota</taxon>
        <taxon>Actinomycetes</taxon>
        <taxon>Propionibacteriales</taxon>
        <taxon>Nocardioidaceae</taxon>
        <taxon>Aeromicrobium</taxon>
    </lineage>
</organism>